<dbReference type="PANTHER" id="PTHR15271:SF4">
    <property type="entry name" value="CHROMATIN ASSEMBLY FACTOR 1 SUBUNIT B"/>
    <property type="match status" value="1"/>
</dbReference>
<dbReference type="PANTHER" id="PTHR15271">
    <property type="entry name" value="CHROMATIN ASSEMBLY FACTOR 1 SUBUNIT B"/>
    <property type="match status" value="1"/>
</dbReference>
<dbReference type="Pfam" id="PF00400">
    <property type="entry name" value="WD40"/>
    <property type="match status" value="2"/>
</dbReference>
<dbReference type="InterPro" id="IPR001680">
    <property type="entry name" value="WD40_rpt"/>
</dbReference>
<feature type="region of interest" description="Disordered" evidence="2">
    <location>
        <begin position="1"/>
        <end position="20"/>
    </location>
</feature>
<feature type="compositionally biased region" description="Basic residues" evidence="2">
    <location>
        <begin position="7"/>
        <end position="19"/>
    </location>
</feature>
<dbReference type="Gene3D" id="2.130.10.10">
    <property type="entry name" value="YVTN repeat-like/Quinoprotein amine dehydrogenase"/>
    <property type="match status" value="1"/>
</dbReference>
<dbReference type="SUPFAM" id="SSF50978">
    <property type="entry name" value="WD40 repeat-like"/>
    <property type="match status" value="1"/>
</dbReference>
<dbReference type="PROSITE" id="PS50082">
    <property type="entry name" value="WD_REPEATS_2"/>
    <property type="match status" value="1"/>
</dbReference>
<dbReference type="EMBL" id="AP019302">
    <property type="protein sequence ID" value="BBH05484.1"/>
    <property type="molecule type" value="Genomic_DNA"/>
</dbReference>
<protein>
    <submittedName>
        <fullName evidence="3">Uncharacterized protein</fullName>
    </submittedName>
</protein>
<feature type="repeat" description="WD" evidence="1">
    <location>
        <begin position="33"/>
        <end position="67"/>
    </location>
</feature>
<name>A0A4Y1RMH1_PRUDU</name>
<evidence type="ECO:0000313" key="3">
    <source>
        <dbReference type="EMBL" id="BBH05484.1"/>
    </source>
</evidence>
<dbReference type="AlphaFoldDB" id="A0A4Y1RMH1"/>
<keyword evidence="1" id="KW-0853">WD repeat</keyword>
<dbReference type="GO" id="GO:0005634">
    <property type="term" value="C:nucleus"/>
    <property type="evidence" value="ECO:0007669"/>
    <property type="project" value="TreeGrafter"/>
</dbReference>
<evidence type="ECO:0000256" key="2">
    <source>
        <dbReference type="SAM" id="MobiDB-lite"/>
    </source>
</evidence>
<proteinExistence type="predicted"/>
<accession>A0A4Y1RMH1</accession>
<dbReference type="InterPro" id="IPR015943">
    <property type="entry name" value="WD40/YVTN_repeat-like_dom_sf"/>
</dbReference>
<dbReference type="InterPro" id="IPR036322">
    <property type="entry name" value="WD40_repeat_dom_sf"/>
</dbReference>
<dbReference type="GO" id="GO:0033186">
    <property type="term" value="C:CAF-1 complex"/>
    <property type="evidence" value="ECO:0007669"/>
    <property type="project" value="TreeGrafter"/>
</dbReference>
<reference evidence="3" key="1">
    <citation type="journal article" date="2019" name="Science">
        <title>Mutation of a bHLH transcription factor allowed almond domestication.</title>
        <authorList>
            <person name="Sanchez-Perez R."/>
            <person name="Pavan S."/>
            <person name="Mazzeo R."/>
            <person name="Moldovan C."/>
            <person name="Aiese Cigliano R."/>
            <person name="Del Cueto J."/>
            <person name="Ricciardi F."/>
            <person name="Lotti C."/>
            <person name="Ricciardi L."/>
            <person name="Dicenta F."/>
            <person name="Lopez-Marques R.L."/>
            <person name="Lindberg Moller B."/>
        </authorList>
    </citation>
    <scope>NUCLEOTIDE SEQUENCE</scope>
</reference>
<dbReference type="GO" id="GO:0006334">
    <property type="term" value="P:nucleosome assembly"/>
    <property type="evidence" value="ECO:0007669"/>
    <property type="project" value="TreeGrafter"/>
</dbReference>
<dbReference type="SMART" id="SM00320">
    <property type="entry name" value="WD40"/>
    <property type="match status" value="2"/>
</dbReference>
<dbReference type="InterPro" id="IPR045145">
    <property type="entry name" value="PTHR15271"/>
</dbReference>
<organism evidence="3">
    <name type="scientific">Prunus dulcis</name>
    <name type="common">Almond</name>
    <name type="synonym">Amygdalus dulcis</name>
    <dbReference type="NCBI Taxonomy" id="3755"/>
    <lineage>
        <taxon>Eukaryota</taxon>
        <taxon>Viridiplantae</taxon>
        <taxon>Streptophyta</taxon>
        <taxon>Embryophyta</taxon>
        <taxon>Tracheophyta</taxon>
        <taxon>Spermatophyta</taxon>
        <taxon>Magnoliopsida</taxon>
        <taxon>eudicotyledons</taxon>
        <taxon>Gunneridae</taxon>
        <taxon>Pentapetalae</taxon>
        <taxon>rosids</taxon>
        <taxon>fabids</taxon>
        <taxon>Rosales</taxon>
        <taxon>Rosaceae</taxon>
        <taxon>Amygdaloideae</taxon>
        <taxon>Amygdaleae</taxon>
        <taxon>Prunus</taxon>
    </lineage>
</organism>
<sequence length="146" mass="16332">MENIKFKNPKKKNTRKKMKGGTVQINWHDTKPVLTLDFHPTSGTLATGGADFDIKLWLINSSETQKKLPAASYQNSLSYHSSAVNVLRFSPSAKWELLIPYSPLEGESQQPYREQLASGADGGELIVWKLHATETSTTWKVLKTLS</sequence>
<gene>
    <name evidence="3" type="ORF">Prudu_016883</name>
</gene>
<evidence type="ECO:0000256" key="1">
    <source>
        <dbReference type="PROSITE-ProRule" id="PRU00221"/>
    </source>
</evidence>
<dbReference type="GO" id="GO:0006335">
    <property type="term" value="P:DNA replication-dependent chromatin assembly"/>
    <property type="evidence" value="ECO:0007669"/>
    <property type="project" value="InterPro"/>
</dbReference>